<dbReference type="InterPro" id="IPR014729">
    <property type="entry name" value="Rossmann-like_a/b/a_fold"/>
</dbReference>
<feature type="binding site" evidence="8">
    <location>
        <position position="177"/>
    </location>
    <ligand>
        <name>L-citrulline</name>
        <dbReference type="ChEBI" id="CHEBI:57743"/>
    </ligand>
</feature>
<feature type="binding site" evidence="8">
    <location>
        <position position="129"/>
    </location>
    <ligand>
        <name>L-citrulline</name>
        <dbReference type="ChEBI" id="CHEBI:57743"/>
    </ligand>
</feature>
<dbReference type="RefSeq" id="WP_052563030.1">
    <property type="nucleotide sequence ID" value="NZ_BAFN01000001.1"/>
</dbReference>
<comment type="similarity">
    <text evidence="8">Belongs to the argininosuccinate synthase family. Type 1 subfamily.</text>
</comment>
<dbReference type="PROSITE" id="PS00564">
    <property type="entry name" value="ARGININOSUCCIN_SYN_1"/>
    <property type="match status" value="1"/>
</dbReference>
<evidence type="ECO:0000256" key="4">
    <source>
        <dbReference type="ARBA" id="ARBA00022598"/>
    </source>
</evidence>
<dbReference type="Gene3D" id="1.20.5.470">
    <property type="entry name" value="Single helix bin"/>
    <property type="match status" value="1"/>
</dbReference>
<proteinExistence type="inferred from homology"/>
<evidence type="ECO:0000256" key="3">
    <source>
        <dbReference type="ARBA" id="ARBA00022571"/>
    </source>
</evidence>
<dbReference type="InterPro" id="IPR048268">
    <property type="entry name" value="Arginosuc_syn_C"/>
</dbReference>
<dbReference type="CDD" id="cd01999">
    <property type="entry name" value="ASS"/>
    <property type="match status" value="1"/>
</dbReference>
<evidence type="ECO:0000313" key="11">
    <source>
        <dbReference type="EMBL" id="GAN32959.1"/>
    </source>
</evidence>
<evidence type="ECO:0000256" key="8">
    <source>
        <dbReference type="HAMAP-Rule" id="MF_00005"/>
    </source>
</evidence>
<keyword evidence="6 8" id="KW-0547">Nucleotide-binding</keyword>
<comment type="subcellular location">
    <subcellularLocation>
        <location evidence="8">Cytoplasm</location>
    </subcellularLocation>
</comment>
<feature type="binding site" evidence="8">
    <location>
        <position position="89"/>
    </location>
    <ligand>
        <name>L-citrulline</name>
        <dbReference type="ChEBI" id="CHEBI:57743"/>
    </ligand>
</feature>
<feature type="domain" description="Arginosuccinate synthase C-terminal" evidence="10">
    <location>
        <begin position="176"/>
        <end position="393"/>
    </location>
</feature>
<accession>A0ABQ0JW07</accession>
<comment type="caution">
    <text evidence="11">The sequence shown here is derived from an EMBL/GenBank/DDBJ whole genome shotgun (WGS) entry which is preliminary data.</text>
</comment>
<feature type="domain" description="Arginosuccinate synthase-like N-terminal" evidence="9">
    <location>
        <begin position="7"/>
        <end position="167"/>
    </location>
</feature>
<keyword evidence="4 8" id="KW-0436">Ligase</keyword>
<evidence type="ECO:0000256" key="6">
    <source>
        <dbReference type="ARBA" id="ARBA00022741"/>
    </source>
</evidence>
<dbReference type="Gene3D" id="3.90.1260.10">
    <property type="entry name" value="Argininosuccinate synthetase, chain A, domain 2"/>
    <property type="match status" value="1"/>
</dbReference>
<dbReference type="InterPro" id="IPR024074">
    <property type="entry name" value="AS_cat/multimer_dom_body"/>
</dbReference>
<comment type="subunit">
    <text evidence="8">Homotetramer.</text>
</comment>
<feature type="binding site" evidence="8">
    <location>
        <begin position="11"/>
        <end position="19"/>
    </location>
    <ligand>
        <name>ATP</name>
        <dbReference type="ChEBI" id="CHEBI:30616"/>
    </ligand>
</feature>
<protein>
    <recommendedName>
        <fullName evidence="2 8">Argininosuccinate synthase</fullName>
        <ecNumber evidence="2 8">6.3.4.5</ecNumber>
    </recommendedName>
    <alternativeName>
        <fullName evidence="8">Citrulline--aspartate ligase</fullName>
    </alternativeName>
</protein>
<evidence type="ECO:0000256" key="2">
    <source>
        <dbReference type="ARBA" id="ARBA00012286"/>
    </source>
</evidence>
<dbReference type="InterPro" id="IPR018223">
    <property type="entry name" value="Arginosuc_synth_CS"/>
</dbReference>
<dbReference type="EMBL" id="BAFN01000001">
    <property type="protein sequence ID" value="GAN32959.1"/>
    <property type="molecule type" value="Genomic_DNA"/>
</dbReference>
<gene>
    <name evidence="8" type="primary">argG</name>
    <name evidence="11" type="ORF">BROSI_A1475</name>
</gene>
<comment type="catalytic activity">
    <reaction evidence="8">
        <text>L-citrulline + L-aspartate + ATP = 2-(N(omega)-L-arginino)succinate + AMP + diphosphate + H(+)</text>
        <dbReference type="Rhea" id="RHEA:10932"/>
        <dbReference type="ChEBI" id="CHEBI:15378"/>
        <dbReference type="ChEBI" id="CHEBI:29991"/>
        <dbReference type="ChEBI" id="CHEBI:30616"/>
        <dbReference type="ChEBI" id="CHEBI:33019"/>
        <dbReference type="ChEBI" id="CHEBI:57472"/>
        <dbReference type="ChEBI" id="CHEBI:57743"/>
        <dbReference type="ChEBI" id="CHEBI:456215"/>
        <dbReference type="EC" id="6.3.4.5"/>
    </reaction>
</comment>
<keyword evidence="5 8" id="KW-0028">Amino-acid biosynthesis</keyword>
<dbReference type="Pfam" id="PF20979">
    <property type="entry name" value="Arginosuc_syn_C"/>
    <property type="match status" value="1"/>
</dbReference>
<comment type="pathway">
    <text evidence="1 8">Amino-acid biosynthesis; L-arginine biosynthesis; L-arginine from L-ornithine and carbamoyl phosphate: step 2/3.</text>
</comment>
<dbReference type="InterPro" id="IPR001518">
    <property type="entry name" value="Arginosuc_synth"/>
</dbReference>
<evidence type="ECO:0000256" key="1">
    <source>
        <dbReference type="ARBA" id="ARBA00004967"/>
    </source>
</evidence>
<evidence type="ECO:0000313" key="12">
    <source>
        <dbReference type="Proteomes" id="UP000032309"/>
    </source>
</evidence>
<feature type="binding site" evidence="8">
    <location>
        <position position="121"/>
    </location>
    <ligand>
        <name>L-aspartate</name>
        <dbReference type="ChEBI" id="CHEBI:29991"/>
    </ligand>
</feature>
<keyword evidence="8" id="KW-0963">Cytoplasm</keyword>
<organism evidence="11 12">
    <name type="scientific">Candidatus Brocadia sinica JPN1</name>
    <dbReference type="NCBI Taxonomy" id="1197129"/>
    <lineage>
        <taxon>Bacteria</taxon>
        <taxon>Pseudomonadati</taxon>
        <taxon>Planctomycetota</taxon>
        <taxon>Candidatus Brocadiia</taxon>
        <taxon>Candidatus Brocadiales</taxon>
        <taxon>Candidatus Brocadiaceae</taxon>
        <taxon>Candidatus Brocadia</taxon>
    </lineage>
</organism>
<keyword evidence="12" id="KW-1185">Reference proteome</keyword>
<feature type="binding site" evidence="8">
    <location>
        <position position="186"/>
    </location>
    <ligand>
        <name>L-citrulline</name>
        <dbReference type="ChEBI" id="CHEBI:57743"/>
    </ligand>
</feature>
<dbReference type="InterPro" id="IPR023434">
    <property type="entry name" value="Arginosuc_synth_type_1_subfam"/>
</dbReference>
<dbReference type="Proteomes" id="UP000032309">
    <property type="component" value="Unassembled WGS sequence"/>
</dbReference>
<dbReference type="NCBIfam" id="NF001770">
    <property type="entry name" value="PRK00509.1"/>
    <property type="match status" value="1"/>
</dbReference>
<feature type="binding site" evidence="8">
    <location>
        <position position="262"/>
    </location>
    <ligand>
        <name>L-citrulline</name>
        <dbReference type="ChEBI" id="CHEBI:57743"/>
    </ligand>
</feature>
<evidence type="ECO:0000256" key="5">
    <source>
        <dbReference type="ARBA" id="ARBA00022605"/>
    </source>
</evidence>
<evidence type="ECO:0000259" key="10">
    <source>
        <dbReference type="Pfam" id="PF20979"/>
    </source>
</evidence>
<dbReference type="PANTHER" id="PTHR11587">
    <property type="entry name" value="ARGININOSUCCINATE SYNTHASE"/>
    <property type="match status" value="1"/>
</dbReference>
<feature type="binding site" evidence="8">
    <location>
        <position position="126"/>
    </location>
    <ligand>
        <name>L-aspartate</name>
        <dbReference type="ChEBI" id="CHEBI:29991"/>
    </ligand>
</feature>
<feature type="binding site" evidence="8">
    <location>
        <position position="274"/>
    </location>
    <ligand>
        <name>L-citrulline</name>
        <dbReference type="ChEBI" id="CHEBI:57743"/>
    </ligand>
</feature>
<feature type="binding site" evidence="8">
    <location>
        <position position="119"/>
    </location>
    <ligand>
        <name>ATP</name>
        <dbReference type="ChEBI" id="CHEBI:30616"/>
    </ligand>
</feature>
<sequence length="430" mass="47914">MSEQRKKVVLAYSGGLDTSVAIKWIPEKYNMDVITVTIDLGAVKDLDAIREKALKIGAKKAIVIDAKDTFVKYFIFPALQAGALYEGVYPLATALGRPLIAKLLADVAHEEKADAVAHGCTGKGNDQVRLDVSLQVLNPKLQIIAPVREWKMTRDEEIRYAEEHNIPVEAKIKSPYSTDENLWGRSIECGILEDPWAEPPEEVYKWTKNANDAPDAPEYMEIHFEKGVPVAINDEEMDGVTIINTLNARGGKHGVGRIDHLENRLVGIKSREIYESPAAIILHTAHKSLEGMIMTKDALRFKDIVSSHYADLIYNGLWFSAFHQDLVAYVLSSQRLMKGTIRMKLTKGTCTVVGRKSPMSLYSEKLATYQKEDTFDHSASLGFIKIYGLPVKIQAQKQMDVLAGREALHLDSIMPPKVKSLGKAEGDKKR</sequence>
<comment type="caution">
    <text evidence="8">Lacks conserved residue(s) required for the propagation of feature annotation.</text>
</comment>
<dbReference type="SUPFAM" id="SSF69864">
    <property type="entry name" value="Argininosuccinate synthetase, C-terminal domain"/>
    <property type="match status" value="1"/>
</dbReference>
<name>A0ABQ0JW07_9BACT</name>
<feature type="binding site" evidence="8">
    <location>
        <position position="125"/>
    </location>
    <ligand>
        <name>L-citrulline</name>
        <dbReference type="ChEBI" id="CHEBI:57743"/>
    </ligand>
</feature>
<evidence type="ECO:0000259" key="9">
    <source>
        <dbReference type="Pfam" id="PF00764"/>
    </source>
</evidence>
<dbReference type="EC" id="6.3.4.5" evidence="2 8"/>
<dbReference type="Pfam" id="PF00764">
    <property type="entry name" value="Arginosuc_synth"/>
    <property type="match status" value="1"/>
</dbReference>
<reference evidence="12" key="1">
    <citation type="journal article" date="2015" name="Genome Announc.">
        <title>Draft Genome Sequence of an Anaerobic Ammonium-Oxidizing Bacterium, "Candidatus Brocadia sinica".</title>
        <authorList>
            <person name="Oshiki M."/>
            <person name="Shinyako-Hata K."/>
            <person name="Satoh H."/>
            <person name="Okabe S."/>
        </authorList>
    </citation>
    <scope>NUCLEOTIDE SEQUENCE [LARGE SCALE GENOMIC DNA]</scope>
    <source>
        <strain evidence="12">JPN1</strain>
    </source>
</reference>
<dbReference type="InterPro" id="IPR048267">
    <property type="entry name" value="Arginosuc_syn_N"/>
</dbReference>
<keyword evidence="7 8" id="KW-0067">ATP-binding</keyword>
<keyword evidence="3 8" id="KW-0055">Arginine biosynthesis</keyword>
<feature type="binding site" evidence="8">
    <location>
        <position position="125"/>
    </location>
    <ligand>
        <name>L-aspartate</name>
        <dbReference type="ChEBI" id="CHEBI:29991"/>
    </ligand>
</feature>
<dbReference type="HAMAP" id="MF_00005">
    <property type="entry name" value="Arg_succ_synth_type1"/>
    <property type="match status" value="1"/>
</dbReference>
<dbReference type="SUPFAM" id="SSF52402">
    <property type="entry name" value="Adenine nucleotide alpha hydrolases-like"/>
    <property type="match status" value="1"/>
</dbReference>
<dbReference type="Gene3D" id="3.40.50.620">
    <property type="entry name" value="HUPs"/>
    <property type="match status" value="1"/>
</dbReference>
<dbReference type="PANTHER" id="PTHR11587:SF2">
    <property type="entry name" value="ARGININOSUCCINATE SYNTHASE"/>
    <property type="match status" value="1"/>
</dbReference>
<dbReference type="NCBIfam" id="TIGR00032">
    <property type="entry name" value="argG"/>
    <property type="match status" value="1"/>
</dbReference>
<evidence type="ECO:0000256" key="7">
    <source>
        <dbReference type="ARBA" id="ARBA00022840"/>
    </source>
</evidence>